<organism evidence="2 3">
    <name type="scientific">Pisolithus microcarpus 441</name>
    <dbReference type="NCBI Taxonomy" id="765257"/>
    <lineage>
        <taxon>Eukaryota</taxon>
        <taxon>Fungi</taxon>
        <taxon>Dikarya</taxon>
        <taxon>Basidiomycota</taxon>
        <taxon>Agaricomycotina</taxon>
        <taxon>Agaricomycetes</taxon>
        <taxon>Agaricomycetidae</taxon>
        <taxon>Boletales</taxon>
        <taxon>Sclerodermatineae</taxon>
        <taxon>Pisolithaceae</taxon>
        <taxon>Pisolithus</taxon>
    </lineage>
</organism>
<dbReference type="InterPro" id="IPR002347">
    <property type="entry name" value="SDR_fam"/>
</dbReference>
<dbReference type="PANTHER" id="PTHR43157:SF31">
    <property type="entry name" value="PHOSPHATIDYLINOSITOL-GLYCAN BIOSYNTHESIS CLASS F PROTEIN"/>
    <property type="match status" value="1"/>
</dbReference>
<dbReference type="OrthoDB" id="542013at2759"/>
<dbReference type="AlphaFoldDB" id="A0A0C9XS89"/>
<keyword evidence="1" id="KW-0560">Oxidoreductase</keyword>
<evidence type="ECO:0000256" key="1">
    <source>
        <dbReference type="ARBA" id="ARBA00023002"/>
    </source>
</evidence>
<dbReference type="SUPFAM" id="SSF51735">
    <property type="entry name" value="NAD(P)-binding Rossmann-fold domains"/>
    <property type="match status" value="1"/>
</dbReference>
<reference evidence="2 3" key="1">
    <citation type="submission" date="2014-04" db="EMBL/GenBank/DDBJ databases">
        <authorList>
            <consortium name="DOE Joint Genome Institute"/>
            <person name="Kuo A."/>
            <person name="Kohler A."/>
            <person name="Costa M.D."/>
            <person name="Nagy L.G."/>
            <person name="Floudas D."/>
            <person name="Copeland A."/>
            <person name="Barry K.W."/>
            <person name="Cichocki N."/>
            <person name="Veneault-Fourrey C."/>
            <person name="LaButti K."/>
            <person name="Lindquist E.A."/>
            <person name="Lipzen A."/>
            <person name="Lundell T."/>
            <person name="Morin E."/>
            <person name="Murat C."/>
            <person name="Sun H."/>
            <person name="Tunlid A."/>
            <person name="Henrissat B."/>
            <person name="Grigoriev I.V."/>
            <person name="Hibbett D.S."/>
            <person name="Martin F."/>
            <person name="Nordberg H.P."/>
            <person name="Cantor M.N."/>
            <person name="Hua S.X."/>
        </authorList>
    </citation>
    <scope>NUCLEOTIDE SEQUENCE [LARGE SCALE GENOMIC DNA]</scope>
    <source>
        <strain evidence="2 3">441</strain>
    </source>
</reference>
<accession>A0A0C9XS89</accession>
<dbReference type="Gene3D" id="3.40.50.720">
    <property type="entry name" value="NAD(P)-binding Rossmann-like Domain"/>
    <property type="match status" value="1"/>
</dbReference>
<dbReference type="HOGENOM" id="CLU_010194_44_4_1"/>
<evidence type="ECO:0000313" key="3">
    <source>
        <dbReference type="Proteomes" id="UP000054018"/>
    </source>
</evidence>
<evidence type="ECO:0000313" key="2">
    <source>
        <dbReference type="EMBL" id="KIK15200.1"/>
    </source>
</evidence>
<dbReference type="Pfam" id="PF00106">
    <property type="entry name" value="adh_short"/>
    <property type="match status" value="1"/>
</dbReference>
<dbReference type="Proteomes" id="UP000054018">
    <property type="component" value="Unassembled WGS sequence"/>
</dbReference>
<name>A0A0C9XS89_9AGAM</name>
<gene>
    <name evidence="2" type="ORF">PISMIDRAFT_641252</name>
</gene>
<dbReference type="STRING" id="765257.A0A0C9XS89"/>
<keyword evidence="3" id="KW-1185">Reference proteome</keyword>
<sequence>MGKFSILQYFCEQWKTLPICSGEMESKAVMVVESNVGIGLEASVHLARMRPRSLFTTCRDEEKCERTREDDGIGITSMPLGLSSFDSVRAFAATFSAEACSNHGLNVLVANEGTFVQGYTRTDDNWEVMFQVNYLSMVLLSTLMLPHFVKASSSESPSRLVVVSSFGHHFGVGKLKDAAQWESVLETMNDTKFCNGSVPFPKELAARLPSPTPLLACTVQPGFCRSNLFRDLEGKWYAQSLVSLMGALLSARTPEQGSRTLVYAAVGDDPFAVHGRYLSSCQVTEEDDYIFTPEGKGFSVRLCTETIDTLSKVDGRAPEIVKHYLRVD</sequence>
<dbReference type="InterPro" id="IPR036291">
    <property type="entry name" value="NAD(P)-bd_dom_sf"/>
</dbReference>
<dbReference type="PANTHER" id="PTHR43157">
    <property type="entry name" value="PHOSPHATIDYLINOSITOL-GLYCAN BIOSYNTHESIS CLASS F PROTEIN-RELATED"/>
    <property type="match status" value="1"/>
</dbReference>
<reference evidence="3" key="2">
    <citation type="submission" date="2015-01" db="EMBL/GenBank/DDBJ databases">
        <title>Evolutionary Origins and Diversification of the Mycorrhizal Mutualists.</title>
        <authorList>
            <consortium name="DOE Joint Genome Institute"/>
            <consortium name="Mycorrhizal Genomics Consortium"/>
            <person name="Kohler A."/>
            <person name="Kuo A."/>
            <person name="Nagy L.G."/>
            <person name="Floudas D."/>
            <person name="Copeland A."/>
            <person name="Barry K.W."/>
            <person name="Cichocki N."/>
            <person name="Veneault-Fourrey C."/>
            <person name="LaButti K."/>
            <person name="Lindquist E.A."/>
            <person name="Lipzen A."/>
            <person name="Lundell T."/>
            <person name="Morin E."/>
            <person name="Murat C."/>
            <person name="Riley R."/>
            <person name="Ohm R."/>
            <person name="Sun H."/>
            <person name="Tunlid A."/>
            <person name="Henrissat B."/>
            <person name="Grigoriev I.V."/>
            <person name="Hibbett D.S."/>
            <person name="Martin F."/>
        </authorList>
    </citation>
    <scope>NUCLEOTIDE SEQUENCE [LARGE SCALE GENOMIC DNA]</scope>
    <source>
        <strain evidence="3">441</strain>
    </source>
</reference>
<proteinExistence type="predicted"/>
<dbReference type="EMBL" id="KN833902">
    <property type="protein sequence ID" value="KIK15200.1"/>
    <property type="molecule type" value="Genomic_DNA"/>
</dbReference>
<dbReference type="GO" id="GO:0016491">
    <property type="term" value="F:oxidoreductase activity"/>
    <property type="evidence" value="ECO:0007669"/>
    <property type="project" value="UniProtKB-KW"/>
</dbReference>
<protein>
    <submittedName>
        <fullName evidence="2">Uncharacterized protein</fullName>
    </submittedName>
</protein>